<name>A0ABN8ZVY0_RANTA</name>
<evidence type="ECO:0000313" key="1">
    <source>
        <dbReference type="EMBL" id="CAI9178127.1"/>
    </source>
</evidence>
<sequence>MCEISHVLLRTQADCLIQDDKAVLHVSVRGAKTHKPNETRWETTRPAPCPPQCVVTSFGCASSEKAEGVNLTCEPSLAK</sequence>
<evidence type="ECO:0000313" key="2">
    <source>
        <dbReference type="Proteomes" id="UP001176941"/>
    </source>
</evidence>
<gene>
    <name evidence="1" type="ORF">MRATA1EN1_LOCUS27089</name>
</gene>
<organism evidence="1 2">
    <name type="scientific">Rangifer tarandus platyrhynchus</name>
    <name type="common">Svalbard reindeer</name>
    <dbReference type="NCBI Taxonomy" id="3082113"/>
    <lineage>
        <taxon>Eukaryota</taxon>
        <taxon>Metazoa</taxon>
        <taxon>Chordata</taxon>
        <taxon>Craniata</taxon>
        <taxon>Vertebrata</taxon>
        <taxon>Euteleostomi</taxon>
        <taxon>Mammalia</taxon>
        <taxon>Eutheria</taxon>
        <taxon>Laurasiatheria</taxon>
        <taxon>Artiodactyla</taxon>
        <taxon>Ruminantia</taxon>
        <taxon>Pecora</taxon>
        <taxon>Cervidae</taxon>
        <taxon>Odocoileinae</taxon>
        <taxon>Rangifer</taxon>
    </lineage>
</organism>
<protein>
    <submittedName>
        <fullName evidence="1">Uncharacterized protein</fullName>
    </submittedName>
</protein>
<accession>A0ABN8ZVY0</accession>
<reference evidence="1" key="1">
    <citation type="submission" date="2023-04" db="EMBL/GenBank/DDBJ databases">
        <authorList>
            <consortium name="ELIXIR-Norway"/>
        </authorList>
    </citation>
    <scope>NUCLEOTIDE SEQUENCE [LARGE SCALE GENOMIC DNA]</scope>
</reference>
<keyword evidence="2" id="KW-1185">Reference proteome</keyword>
<proteinExistence type="predicted"/>
<dbReference type="EMBL" id="OX459943">
    <property type="protein sequence ID" value="CAI9178127.1"/>
    <property type="molecule type" value="Genomic_DNA"/>
</dbReference>
<dbReference type="Proteomes" id="UP001176941">
    <property type="component" value="Chromosome 7"/>
</dbReference>